<dbReference type="AlphaFoldDB" id="A0A511FMJ9"/>
<reference evidence="2 3" key="1">
    <citation type="submission" date="2019-07" db="EMBL/GenBank/DDBJ databases">
        <title>Whole genome shotgun sequence of Acetobacter tropicalis NBRC 16470.</title>
        <authorList>
            <person name="Hosoyama A."/>
            <person name="Uohara A."/>
            <person name="Ohji S."/>
            <person name="Ichikawa N."/>
        </authorList>
    </citation>
    <scope>NUCLEOTIDE SEQUENCE [LARGE SCALE GENOMIC DNA]</scope>
    <source>
        <strain evidence="2 3">NBRC 16470</strain>
    </source>
</reference>
<feature type="domain" description="DUF218" evidence="1">
    <location>
        <begin position="26"/>
        <end position="172"/>
    </location>
</feature>
<dbReference type="InterPro" id="IPR003848">
    <property type="entry name" value="DUF218"/>
</dbReference>
<evidence type="ECO:0000313" key="2">
    <source>
        <dbReference type="EMBL" id="GEL49468.1"/>
    </source>
</evidence>
<organism evidence="2 3">
    <name type="scientific">Acetobacter tropicalis</name>
    <dbReference type="NCBI Taxonomy" id="104102"/>
    <lineage>
        <taxon>Bacteria</taxon>
        <taxon>Pseudomonadati</taxon>
        <taxon>Pseudomonadota</taxon>
        <taxon>Alphaproteobacteria</taxon>
        <taxon>Acetobacterales</taxon>
        <taxon>Acetobacteraceae</taxon>
        <taxon>Acetobacter</taxon>
    </lineage>
</organism>
<comment type="caution">
    <text evidence="2">The sequence shown here is derived from an EMBL/GenBank/DDBJ whole genome shotgun (WGS) entry which is preliminary data.</text>
</comment>
<dbReference type="PANTHER" id="PTHR30336:SF20">
    <property type="entry name" value="DUF218 DOMAIN-CONTAINING PROTEIN"/>
    <property type="match status" value="1"/>
</dbReference>
<dbReference type="Proteomes" id="UP000321800">
    <property type="component" value="Unassembled WGS sequence"/>
</dbReference>
<evidence type="ECO:0000313" key="3">
    <source>
        <dbReference type="Proteomes" id="UP000321800"/>
    </source>
</evidence>
<dbReference type="InterPro" id="IPR014729">
    <property type="entry name" value="Rossmann-like_a/b/a_fold"/>
</dbReference>
<name>A0A511FMJ9_9PROT</name>
<protein>
    <recommendedName>
        <fullName evidence="1">DUF218 domain-containing protein</fullName>
    </recommendedName>
</protein>
<dbReference type="RefSeq" id="WP_231551860.1">
    <property type="nucleotide sequence ID" value="NZ_BJVR01000003.1"/>
</dbReference>
<dbReference type="InterPro" id="IPR051599">
    <property type="entry name" value="Cell_Envelope_Assoc"/>
</dbReference>
<dbReference type="Pfam" id="PF02698">
    <property type="entry name" value="DUF218"/>
    <property type="match status" value="1"/>
</dbReference>
<sequence length="189" mass="20740">MKQKTISDGICRDAASTSTKTAPVPIIIFGAALKKDGSPTPALRDRVKAALAFGRHHKNVLYIPTGNVPQKGVTEAEVMACLLLKEGVSATEIVVEKTATDTFDSIVACTKILKKQSLSNTRIALATSPYHMPRCMLLMRLAGWKVHQVPFPYKNLARTNLFHKILIIGHEILASGWDALLVLAWRIVR</sequence>
<proteinExistence type="predicted"/>
<gene>
    <name evidence="2" type="ORF">ATR01nite_05430</name>
</gene>
<dbReference type="GeneID" id="89476770"/>
<dbReference type="GO" id="GO:0005886">
    <property type="term" value="C:plasma membrane"/>
    <property type="evidence" value="ECO:0007669"/>
    <property type="project" value="TreeGrafter"/>
</dbReference>
<dbReference type="CDD" id="cd06259">
    <property type="entry name" value="YdcF-like"/>
    <property type="match status" value="1"/>
</dbReference>
<dbReference type="Gene3D" id="3.40.50.620">
    <property type="entry name" value="HUPs"/>
    <property type="match status" value="1"/>
</dbReference>
<dbReference type="PANTHER" id="PTHR30336">
    <property type="entry name" value="INNER MEMBRANE PROTEIN, PROBABLE PERMEASE"/>
    <property type="match status" value="1"/>
</dbReference>
<accession>A0A511FMJ9</accession>
<evidence type="ECO:0000259" key="1">
    <source>
        <dbReference type="Pfam" id="PF02698"/>
    </source>
</evidence>
<dbReference type="EMBL" id="BJVR01000003">
    <property type="protein sequence ID" value="GEL49468.1"/>
    <property type="molecule type" value="Genomic_DNA"/>
</dbReference>